<keyword evidence="1 5" id="KW-0597">Phosphoprotein</keyword>
<dbReference type="InterPro" id="IPR011006">
    <property type="entry name" value="CheY-like_superfamily"/>
</dbReference>
<organism evidence="8 9">
    <name type="scientific">Xanthobacter aminoxidans</name>
    <dbReference type="NCBI Taxonomy" id="186280"/>
    <lineage>
        <taxon>Bacteria</taxon>
        <taxon>Pseudomonadati</taxon>
        <taxon>Pseudomonadota</taxon>
        <taxon>Alphaproteobacteria</taxon>
        <taxon>Hyphomicrobiales</taxon>
        <taxon>Xanthobacteraceae</taxon>
        <taxon>Xanthobacter</taxon>
    </lineage>
</organism>
<evidence type="ECO:0000256" key="5">
    <source>
        <dbReference type="PROSITE-ProRule" id="PRU00169"/>
    </source>
</evidence>
<dbReference type="InterPro" id="IPR036390">
    <property type="entry name" value="WH_DNA-bd_sf"/>
</dbReference>
<dbReference type="InterPro" id="IPR036388">
    <property type="entry name" value="WH-like_DNA-bd_sf"/>
</dbReference>
<dbReference type="InterPro" id="IPR000835">
    <property type="entry name" value="HTH_MarR-typ"/>
</dbReference>
<dbReference type="SMART" id="SM00347">
    <property type="entry name" value="HTH_MARR"/>
    <property type="match status" value="1"/>
</dbReference>
<evidence type="ECO:0000256" key="3">
    <source>
        <dbReference type="ARBA" id="ARBA00023125"/>
    </source>
</evidence>
<dbReference type="InterPro" id="IPR050595">
    <property type="entry name" value="Bact_response_regulator"/>
</dbReference>
<accession>A0ABW6ZAJ3</accession>
<dbReference type="PROSITE" id="PS01117">
    <property type="entry name" value="HTH_MARR_1"/>
    <property type="match status" value="1"/>
</dbReference>
<name>A0ABW6ZAJ3_9HYPH</name>
<evidence type="ECO:0000256" key="4">
    <source>
        <dbReference type="ARBA" id="ARBA00023163"/>
    </source>
</evidence>
<evidence type="ECO:0000256" key="1">
    <source>
        <dbReference type="ARBA" id="ARBA00022553"/>
    </source>
</evidence>
<comment type="caution">
    <text evidence="8">The sequence shown here is derived from an EMBL/GenBank/DDBJ whole genome shotgun (WGS) entry which is preliminary data.</text>
</comment>
<dbReference type="PROSITE" id="PS50995">
    <property type="entry name" value="HTH_MARR_2"/>
    <property type="match status" value="1"/>
</dbReference>
<evidence type="ECO:0000256" key="2">
    <source>
        <dbReference type="ARBA" id="ARBA00023015"/>
    </source>
</evidence>
<keyword evidence="2" id="KW-0805">Transcription regulation</keyword>
<dbReference type="SMART" id="SM00448">
    <property type="entry name" value="REC"/>
    <property type="match status" value="1"/>
</dbReference>
<evidence type="ECO:0000259" key="7">
    <source>
        <dbReference type="PROSITE" id="PS50995"/>
    </source>
</evidence>
<dbReference type="PANTHER" id="PTHR44591">
    <property type="entry name" value="STRESS RESPONSE REGULATOR PROTEIN 1"/>
    <property type="match status" value="1"/>
</dbReference>
<dbReference type="SUPFAM" id="SSF52172">
    <property type="entry name" value="CheY-like"/>
    <property type="match status" value="1"/>
</dbReference>
<dbReference type="SUPFAM" id="SSF46785">
    <property type="entry name" value="Winged helix' DNA-binding domain"/>
    <property type="match status" value="1"/>
</dbReference>
<feature type="modified residue" description="4-aspartylphosphate" evidence="5">
    <location>
        <position position="74"/>
    </location>
</feature>
<keyword evidence="3" id="KW-0238">DNA-binding</keyword>
<dbReference type="Gene3D" id="3.40.50.2300">
    <property type="match status" value="1"/>
</dbReference>
<dbReference type="PANTHER" id="PTHR44591:SF3">
    <property type="entry name" value="RESPONSE REGULATORY DOMAIN-CONTAINING PROTEIN"/>
    <property type="match status" value="1"/>
</dbReference>
<dbReference type="Gene3D" id="1.10.10.10">
    <property type="entry name" value="Winged helix-like DNA-binding domain superfamily/Winged helix DNA-binding domain"/>
    <property type="match status" value="1"/>
</dbReference>
<keyword evidence="4" id="KW-0804">Transcription</keyword>
<dbReference type="EMBL" id="JBAFUR010000001">
    <property type="protein sequence ID" value="MFG1250794.1"/>
    <property type="molecule type" value="Genomic_DNA"/>
</dbReference>
<dbReference type="PROSITE" id="PS50110">
    <property type="entry name" value="RESPONSE_REGULATORY"/>
    <property type="match status" value="1"/>
</dbReference>
<evidence type="ECO:0000313" key="9">
    <source>
        <dbReference type="Proteomes" id="UP001604043"/>
    </source>
</evidence>
<gene>
    <name evidence="8" type="ORF">V5F30_01170</name>
</gene>
<protein>
    <submittedName>
        <fullName evidence="8">Response regulator</fullName>
    </submittedName>
</protein>
<dbReference type="InterPro" id="IPR023187">
    <property type="entry name" value="Tscrpt_reg_MarR-type_CS"/>
</dbReference>
<dbReference type="InterPro" id="IPR001789">
    <property type="entry name" value="Sig_transdc_resp-reg_receiver"/>
</dbReference>
<feature type="domain" description="HTH marR-type" evidence="7">
    <location>
        <begin position="150"/>
        <end position="269"/>
    </location>
</feature>
<dbReference type="RefSeq" id="WP_156026227.1">
    <property type="nucleotide sequence ID" value="NZ_JBAFUR010000001.1"/>
</dbReference>
<evidence type="ECO:0000313" key="8">
    <source>
        <dbReference type="EMBL" id="MFG1250794.1"/>
    </source>
</evidence>
<dbReference type="Pfam" id="PF00072">
    <property type="entry name" value="Response_reg"/>
    <property type="match status" value="1"/>
</dbReference>
<keyword evidence="9" id="KW-1185">Reference proteome</keyword>
<evidence type="ECO:0000259" key="6">
    <source>
        <dbReference type="PROSITE" id="PS50110"/>
    </source>
</evidence>
<dbReference type="Pfam" id="PF12802">
    <property type="entry name" value="MarR_2"/>
    <property type="match status" value="1"/>
</dbReference>
<dbReference type="Proteomes" id="UP001604043">
    <property type="component" value="Unassembled WGS sequence"/>
</dbReference>
<sequence>MPTAVRAGGGHGACDGSWAMRDVAVIVVDDDKEFLLEVREGLALENLPVVCASSPLSALDIVEQNFAIRVLVTDLAMPDLDGLELIRRVGELRQGPQILPIILTGNASLENSVAALRMGAVDFLQKPVEIANLVAAIRRALDLSVQKRRAATLFDDPLSLLRLLDGLRMDRKRVLPRIAGGDAAWEMLLDLAMAQAAGRQVSVSALCAGVGTSTTTALRRLEALEQEGLVERHPDPEDRRRVWLQLTHKGGASVRQAGRRFAETLRALI</sequence>
<feature type="domain" description="Response regulatory" evidence="6">
    <location>
        <begin position="24"/>
        <end position="141"/>
    </location>
</feature>
<reference evidence="8 9" key="1">
    <citation type="submission" date="2024-02" db="EMBL/GenBank/DDBJ databases">
        <title>Expansion and revision of Xanthobacter and proposal of Roseixanthobacter gen. nov.</title>
        <authorList>
            <person name="Soltysiak M.P.M."/>
            <person name="Jalihal A."/>
            <person name="Ory A."/>
            <person name="Chrisophersen C."/>
            <person name="Lee A.D."/>
            <person name="Boulton J."/>
            <person name="Springer M."/>
        </authorList>
    </citation>
    <scope>NUCLEOTIDE SEQUENCE [LARGE SCALE GENOMIC DNA]</scope>
    <source>
        <strain evidence="8 9">CB5</strain>
    </source>
</reference>
<proteinExistence type="predicted"/>